<sequence length="314" mass="34072">MASLPPLLRPRRPRALLCAAPLSLSGAALAPRAAPPLRCLTPPRRPRSACDQPPPAASPRRAPPLPRALPSSAHVGRASSPAPVGRARLAPCSTLLRAREPALSPVLLPAARLQCTAPRELRLPAPPPPRRPSPPSLAPGRARPSSARDQPEPDAAHPYSLARSSSLLLGPSPSPSPAGPWPSSFSFLFSFSGKLFPLRVGAACQLLCATVWCYCAAAPRVLCRCPSPCERVKTEEPRSQSHERLRPRRLNDYFAYDGFIVYDYLVYVGYFLYIATPQRVQVYDSYDDDYACVLLPGFLLHSRQLSTPGRGRPC</sequence>
<organism evidence="2">
    <name type="scientific">Brachypodium distachyon</name>
    <name type="common">Purple false brome</name>
    <name type="synonym">Trachynia distachya</name>
    <dbReference type="NCBI Taxonomy" id="15368"/>
    <lineage>
        <taxon>Eukaryota</taxon>
        <taxon>Viridiplantae</taxon>
        <taxon>Streptophyta</taxon>
        <taxon>Embryophyta</taxon>
        <taxon>Tracheophyta</taxon>
        <taxon>Spermatophyta</taxon>
        <taxon>Magnoliopsida</taxon>
        <taxon>Liliopsida</taxon>
        <taxon>Poales</taxon>
        <taxon>Poaceae</taxon>
        <taxon>BOP clade</taxon>
        <taxon>Pooideae</taxon>
        <taxon>Stipodae</taxon>
        <taxon>Brachypodieae</taxon>
        <taxon>Brachypodium</taxon>
    </lineage>
</organism>
<name>A0A2K2CZ79_BRADI</name>
<feature type="compositionally biased region" description="Low complexity" evidence="1">
    <location>
        <begin position="138"/>
        <end position="148"/>
    </location>
</feature>
<reference evidence="3" key="3">
    <citation type="submission" date="2018-08" db="UniProtKB">
        <authorList>
            <consortium name="EnsemblPlants"/>
        </authorList>
    </citation>
    <scope>IDENTIFICATION</scope>
    <source>
        <strain evidence="3">cv. Bd21</strain>
    </source>
</reference>
<evidence type="ECO:0000313" key="2">
    <source>
        <dbReference type="EMBL" id="PNT67332.1"/>
    </source>
</evidence>
<feature type="region of interest" description="Disordered" evidence="1">
    <location>
        <begin position="118"/>
        <end position="157"/>
    </location>
</feature>
<feature type="compositionally biased region" description="Pro residues" evidence="1">
    <location>
        <begin position="52"/>
        <end position="67"/>
    </location>
</feature>
<evidence type="ECO:0000313" key="4">
    <source>
        <dbReference type="Proteomes" id="UP000008810"/>
    </source>
</evidence>
<dbReference type="ExpressionAtlas" id="A0A2K2CZ79">
    <property type="expression patterns" value="baseline and differential"/>
</dbReference>
<reference evidence="2" key="2">
    <citation type="submission" date="2017-06" db="EMBL/GenBank/DDBJ databases">
        <title>WGS assembly of Brachypodium distachyon.</title>
        <authorList>
            <consortium name="The International Brachypodium Initiative"/>
            <person name="Lucas S."/>
            <person name="Harmon-Smith M."/>
            <person name="Lail K."/>
            <person name="Tice H."/>
            <person name="Grimwood J."/>
            <person name="Bruce D."/>
            <person name="Barry K."/>
            <person name="Shu S."/>
            <person name="Lindquist E."/>
            <person name="Wang M."/>
            <person name="Pitluck S."/>
            <person name="Vogel J.P."/>
            <person name="Garvin D.F."/>
            <person name="Mockler T.C."/>
            <person name="Schmutz J."/>
            <person name="Rokhsar D."/>
            <person name="Bevan M.W."/>
        </authorList>
    </citation>
    <scope>NUCLEOTIDE SEQUENCE</scope>
    <source>
        <strain evidence="2">Bd21</strain>
    </source>
</reference>
<protein>
    <submittedName>
        <fullName evidence="2 3">Uncharacterized protein</fullName>
    </submittedName>
</protein>
<feature type="compositionally biased region" description="Pro residues" evidence="1">
    <location>
        <begin position="124"/>
        <end position="137"/>
    </location>
</feature>
<feature type="compositionally biased region" description="Low complexity" evidence="1">
    <location>
        <begin position="33"/>
        <end position="42"/>
    </location>
</feature>
<proteinExistence type="predicted"/>
<gene>
    <name evidence="2" type="ORF">BRADI_3g25093v3</name>
</gene>
<dbReference type="Gramene" id="PNT67332">
    <property type="protein sequence ID" value="PNT67332"/>
    <property type="gene ID" value="BRADI_3g25093v3"/>
</dbReference>
<dbReference type="EnsemblPlants" id="PNT67332">
    <property type="protein sequence ID" value="PNT67332"/>
    <property type="gene ID" value="BRADI_3g25093v3"/>
</dbReference>
<dbReference type="AlphaFoldDB" id="A0A2K2CZ79"/>
<accession>A0A2K2CZ79</accession>
<evidence type="ECO:0000256" key="1">
    <source>
        <dbReference type="SAM" id="MobiDB-lite"/>
    </source>
</evidence>
<evidence type="ECO:0000313" key="3">
    <source>
        <dbReference type="EnsemblPlants" id="PNT67332"/>
    </source>
</evidence>
<dbReference type="Proteomes" id="UP000008810">
    <property type="component" value="Chromosome 3"/>
</dbReference>
<reference evidence="2 3" key="1">
    <citation type="journal article" date="2010" name="Nature">
        <title>Genome sequencing and analysis of the model grass Brachypodium distachyon.</title>
        <authorList>
            <consortium name="International Brachypodium Initiative"/>
        </authorList>
    </citation>
    <scope>NUCLEOTIDE SEQUENCE [LARGE SCALE GENOMIC DNA]</scope>
    <source>
        <strain evidence="2 3">Bd21</strain>
    </source>
</reference>
<dbReference type="EMBL" id="CM000882">
    <property type="protein sequence ID" value="PNT67332.1"/>
    <property type="molecule type" value="Genomic_DNA"/>
</dbReference>
<dbReference type="InParanoid" id="A0A2K2CZ79"/>
<feature type="region of interest" description="Disordered" evidence="1">
    <location>
        <begin position="33"/>
        <end position="85"/>
    </location>
</feature>
<keyword evidence="4" id="KW-1185">Reference proteome</keyword>